<dbReference type="InterPro" id="IPR007867">
    <property type="entry name" value="GMC_OxRtase_C"/>
</dbReference>
<comment type="cofactor">
    <cofactor evidence="1">
        <name>FAD</name>
        <dbReference type="ChEBI" id="CHEBI:57692"/>
    </cofactor>
</comment>
<evidence type="ECO:0000259" key="3">
    <source>
        <dbReference type="Pfam" id="PF05199"/>
    </source>
</evidence>
<dbReference type="AlphaFoldDB" id="A0A9P5YHW6"/>
<dbReference type="Proteomes" id="UP000807353">
    <property type="component" value="Unassembled WGS sequence"/>
</dbReference>
<dbReference type="GO" id="GO:0016614">
    <property type="term" value="F:oxidoreductase activity, acting on CH-OH group of donors"/>
    <property type="evidence" value="ECO:0007669"/>
    <property type="project" value="InterPro"/>
</dbReference>
<dbReference type="SUPFAM" id="SSF51905">
    <property type="entry name" value="FAD/NAD(P)-binding domain"/>
    <property type="match status" value="1"/>
</dbReference>
<feature type="non-terminal residue" evidence="4">
    <location>
        <position position="1"/>
    </location>
</feature>
<comment type="caution">
    <text evidence="4">The sequence shown here is derived from an EMBL/GenBank/DDBJ whole genome shotgun (WGS) entry which is preliminary data.</text>
</comment>
<dbReference type="Pfam" id="PF05199">
    <property type="entry name" value="GMC_oxred_C"/>
    <property type="match status" value="1"/>
</dbReference>
<comment type="similarity">
    <text evidence="2">Belongs to the GMC oxidoreductase family.</text>
</comment>
<name>A0A9P5YHW6_9AGAR</name>
<dbReference type="PANTHER" id="PTHR11552:SF147">
    <property type="entry name" value="CHOLINE DEHYDROGENASE, MITOCHONDRIAL"/>
    <property type="match status" value="1"/>
</dbReference>
<protein>
    <submittedName>
        <fullName evidence="4">Glucose-methanol-choline oxidoreductase</fullName>
    </submittedName>
</protein>
<feature type="domain" description="Glucose-methanol-choline oxidoreductase C-terminal" evidence="3">
    <location>
        <begin position="20"/>
        <end position="158"/>
    </location>
</feature>
<dbReference type="EMBL" id="MU150235">
    <property type="protein sequence ID" value="KAF9467915.1"/>
    <property type="molecule type" value="Genomic_DNA"/>
</dbReference>
<evidence type="ECO:0000256" key="1">
    <source>
        <dbReference type="ARBA" id="ARBA00001974"/>
    </source>
</evidence>
<dbReference type="Gene3D" id="3.50.50.60">
    <property type="entry name" value="FAD/NAD(P)-binding domain"/>
    <property type="match status" value="1"/>
</dbReference>
<keyword evidence="5" id="KW-1185">Reference proteome</keyword>
<reference evidence="4" key="1">
    <citation type="submission" date="2020-11" db="EMBL/GenBank/DDBJ databases">
        <authorList>
            <consortium name="DOE Joint Genome Institute"/>
            <person name="Ahrendt S."/>
            <person name="Riley R."/>
            <person name="Andreopoulos W."/>
            <person name="Labutti K."/>
            <person name="Pangilinan J."/>
            <person name="Ruiz-Duenas F.J."/>
            <person name="Barrasa J.M."/>
            <person name="Sanchez-Garcia M."/>
            <person name="Camarero S."/>
            <person name="Miyauchi S."/>
            <person name="Serrano A."/>
            <person name="Linde D."/>
            <person name="Babiker R."/>
            <person name="Drula E."/>
            <person name="Ayuso-Fernandez I."/>
            <person name="Pacheco R."/>
            <person name="Padilla G."/>
            <person name="Ferreira P."/>
            <person name="Barriuso J."/>
            <person name="Kellner H."/>
            <person name="Castanera R."/>
            <person name="Alfaro M."/>
            <person name="Ramirez L."/>
            <person name="Pisabarro A.G."/>
            <person name="Kuo A."/>
            <person name="Tritt A."/>
            <person name="Lipzen A."/>
            <person name="He G."/>
            <person name="Yan M."/>
            <person name="Ng V."/>
            <person name="Cullen D."/>
            <person name="Martin F."/>
            <person name="Rosso M.-N."/>
            <person name="Henrissat B."/>
            <person name="Hibbett D."/>
            <person name="Martinez A.T."/>
            <person name="Grigoriev I.V."/>
        </authorList>
    </citation>
    <scope>NUCLEOTIDE SEQUENCE</scope>
    <source>
        <strain evidence="4">CBS 247.69</strain>
    </source>
</reference>
<evidence type="ECO:0000313" key="5">
    <source>
        <dbReference type="Proteomes" id="UP000807353"/>
    </source>
</evidence>
<evidence type="ECO:0000313" key="4">
    <source>
        <dbReference type="EMBL" id="KAF9467915.1"/>
    </source>
</evidence>
<proteinExistence type="inferred from homology"/>
<dbReference type="InterPro" id="IPR036188">
    <property type="entry name" value="FAD/NAD-bd_sf"/>
</dbReference>
<organism evidence="4 5">
    <name type="scientific">Collybia nuda</name>
    <dbReference type="NCBI Taxonomy" id="64659"/>
    <lineage>
        <taxon>Eukaryota</taxon>
        <taxon>Fungi</taxon>
        <taxon>Dikarya</taxon>
        <taxon>Basidiomycota</taxon>
        <taxon>Agaricomycotina</taxon>
        <taxon>Agaricomycetes</taxon>
        <taxon>Agaricomycetidae</taxon>
        <taxon>Agaricales</taxon>
        <taxon>Tricholomatineae</taxon>
        <taxon>Clitocybaceae</taxon>
        <taxon>Collybia</taxon>
    </lineage>
</organism>
<dbReference type="PANTHER" id="PTHR11552">
    <property type="entry name" value="GLUCOSE-METHANOL-CHOLINE GMC OXIDOREDUCTASE"/>
    <property type="match status" value="1"/>
</dbReference>
<accession>A0A9P5YHW6</accession>
<dbReference type="OrthoDB" id="269227at2759"/>
<evidence type="ECO:0000256" key="2">
    <source>
        <dbReference type="ARBA" id="ARBA00010790"/>
    </source>
</evidence>
<gene>
    <name evidence="4" type="ORF">BDZ94DRAFT_1155519</name>
</gene>
<sequence length="175" mass="18636">FPEQITAHDGLAATVLKAHPSSIGTVRLTGTHFQDKLDIQKQRFQAAGAAQDIIDLRNGIKAARAVVASANIAKHIKSEDLPGAAVQTDAQLDDDIYKRSFGHHACCTNPMGTGFIADANAVLDGDFRVRGVANLRVVDASAWPRVPGFFLATQTYMLSEKAADVIIKAAKEVAA</sequence>
<dbReference type="InterPro" id="IPR012132">
    <property type="entry name" value="GMC_OxRdtase"/>
</dbReference>
<dbReference type="GO" id="GO:0050660">
    <property type="term" value="F:flavin adenine dinucleotide binding"/>
    <property type="evidence" value="ECO:0007669"/>
    <property type="project" value="InterPro"/>
</dbReference>